<gene>
    <name evidence="1" type="ORF">O1611_g5061</name>
</gene>
<organism evidence="1 2">
    <name type="scientific">Lasiodiplodia mahajangana</name>
    <dbReference type="NCBI Taxonomy" id="1108764"/>
    <lineage>
        <taxon>Eukaryota</taxon>
        <taxon>Fungi</taxon>
        <taxon>Dikarya</taxon>
        <taxon>Ascomycota</taxon>
        <taxon>Pezizomycotina</taxon>
        <taxon>Dothideomycetes</taxon>
        <taxon>Dothideomycetes incertae sedis</taxon>
        <taxon>Botryosphaeriales</taxon>
        <taxon>Botryosphaeriaceae</taxon>
        <taxon>Lasiodiplodia</taxon>
    </lineage>
</organism>
<evidence type="ECO:0000313" key="1">
    <source>
        <dbReference type="EMBL" id="KAJ8128576.1"/>
    </source>
</evidence>
<name>A0ACC2JM87_9PEZI</name>
<keyword evidence="2" id="KW-1185">Reference proteome</keyword>
<evidence type="ECO:0000313" key="2">
    <source>
        <dbReference type="Proteomes" id="UP001153332"/>
    </source>
</evidence>
<protein>
    <submittedName>
        <fullName evidence="1">Uncharacterized protein</fullName>
    </submittedName>
</protein>
<reference evidence="1" key="1">
    <citation type="submission" date="2022-12" db="EMBL/GenBank/DDBJ databases">
        <title>Genome Sequence of Lasiodiplodia mahajangana.</title>
        <authorList>
            <person name="Buettner E."/>
        </authorList>
    </citation>
    <scope>NUCLEOTIDE SEQUENCE</scope>
    <source>
        <strain evidence="1">VT137</strain>
    </source>
</reference>
<proteinExistence type="predicted"/>
<sequence>MSVETPLKLAIIGGGLAGVTLGNALIQHPHIEVHIYESAPQFSERGAAVGLAINAQTALHQLLPQASEMLTKTGAVPMNSTRVMVGGGPYTGDLVFDLAGTDPGVVIHRASLLRELLAPLPKEALHVNKKLSKISESSSGVEVSFTDGTTVLFDAVIGADGIFSTVRDYVLRDVQGIKDDCKASPAGFWDCRNLVPFEKAKAALGEELFKLDRQYGWVSDGAFIMHDVLENGTIVQCVICAVEKDQPQDRGRPLTKELLDAALANSIESAHTKAMIDLLLDQPEPKCYSEWEHKKTPTYVSGRVCIIGDAAHATTPWQGSGAGMAIEDAMVLGKLLANVRSPSEVQAAFLAFNDVRLPRCQRIIDSSRETGTIFCGQDPEARLKPEKLKEALMMRWGHIYGIDHEEHIAEALRKFETLLTFVLAQGGKLYVV</sequence>
<accession>A0ACC2JM87</accession>
<dbReference type="EMBL" id="JAPUUL010001025">
    <property type="protein sequence ID" value="KAJ8128576.1"/>
    <property type="molecule type" value="Genomic_DNA"/>
</dbReference>
<dbReference type="Proteomes" id="UP001153332">
    <property type="component" value="Unassembled WGS sequence"/>
</dbReference>
<comment type="caution">
    <text evidence="1">The sequence shown here is derived from an EMBL/GenBank/DDBJ whole genome shotgun (WGS) entry which is preliminary data.</text>
</comment>